<protein>
    <submittedName>
        <fullName evidence="2">YfbU family protein</fullName>
    </submittedName>
</protein>
<reference evidence="2 3" key="1">
    <citation type="submission" date="2014-08" db="EMBL/GenBank/DDBJ databases">
        <title>Complete genome sequence of Corynebacterium deserti GIMN1.010 (=DSM 45689), isolated from desert sand in western China.</title>
        <authorList>
            <person name="Ruckert C."/>
            <person name="Albersmeier A."/>
            <person name="Kalinowski J."/>
        </authorList>
    </citation>
    <scope>NUCLEOTIDE SEQUENCE [LARGE SCALE GENOMIC DNA]</scope>
    <source>
        <strain evidence="2 3">GIMN1.010</strain>
        <plasmid evidence="2 3">pCdes2</plasmid>
    </source>
</reference>
<proteinExistence type="predicted"/>
<dbReference type="Proteomes" id="UP000068067">
    <property type="component" value="Plasmid pCdes2"/>
</dbReference>
<keyword evidence="2" id="KW-0614">Plasmid</keyword>
<sequence length="258" mass="29802">MATVTIRMDEETKEDLEILAQGRNQSLSDLIRTALDGLLGRDQKTGAFDMSPASLSVVDRQQLALLHRILARLVEGDLEDGDRDYQLERAKVLEEGFTREYSTEFAGIYPELSRQDSKFVVDVLELFRVISFSIDRLRDRGIELEKEVTSRLRFDGFDVQDGREVRLLEYASFLVDEDHWSELQETFSPANDRGNSHYRTAGVYQRMLEQLKEIELEKKNKAGGRYLLHDPELYFLTVEELNKLADSTTHPSHQNKEL</sequence>
<dbReference type="CDD" id="cd22235">
    <property type="entry name" value="RHH_CopG_archaea"/>
    <property type="match status" value="1"/>
</dbReference>
<dbReference type="Gene3D" id="1.10.3190.10">
    <property type="entry name" value="yfbu gene product, domain 2"/>
    <property type="match status" value="1"/>
</dbReference>
<dbReference type="PATRIC" id="fig|931089.4.peg.2925"/>
<dbReference type="GO" id="GO:0006355">
    <property type="term" value="P:regulation of DNA-templated transcription"/>
    <property type="evidence" value="ECO:0007669"/>
    <property type="project" value="InterPro"/>
</dbReference>
<dbReference type="RefSeq" id="WP_053546293.1">
    <property type="nucleotide sequence ID" value="NZ_CP009222.1"/>
</dbReference>
<feature type="domain" description="Ribbon-helix-helix protein CopG" evidence="1">
    <location>
        <begin position="4"/>
        <end position="39"/>
    </location>
</feature>
<dbReference type="SUPFAM" id="SSF116960">
    <property type="entry name" value="YfbU-like"/>
    <property type="match status" value="1"/>
</dbReference>
<dbReference type="EMBL" id="CP009222">
    <property type="protein sequence ID" value="ALC07210.1"/>
    <property type="molecule type" value="Genomic_DNA"/>
</dbReference>
<evidence type="ECO:0000313" key="2">
    <source>
        <dbReference type="EMBL" id="ALC07210.1"/>
    </source>
</evidence>
<accession>A0A0M4CP72</accession>
<dbReference type="InterPro" id="IPR010985">
    <property type="entry name" value="Ribbon_hlx_hlx"/>
</dbReference>
<keyword evidence="3" id="KW-1185">Reference proteome</keyword>
<dbReference type="InterPro" id="IPR002145">
    <property type="entry name" value="CopG"/>
</dbReference>
<dbReference type="Pfam" id="PF01402">
    <property type="entry name" value="RHH_1"/>
    <property type="match status" value="1"/>
</dbReference>
<geneLocation type="plasmid" evidence="2 3">
    <name>pCdes2</name>
</geneLocation>
<evidence type="ECO:0000259" key="1">
    <source>
        <dbReference type="Pfam" id="PF01402"/>
    </source>
</evidence>
<name>A0A0M4CP72_9CORY</name>
<organism evidence="2 3">
    <name type="scientific">Corynebacterium deserti GIMN1.010</name>
    <dbReference type="NCBI Taxonomy" id="931089"/>
    <lineage>
        <taxon>Bacteria</taxon>
        <taxon>Bacillati</taxon>
        <taxon>Actinomycetota</taxon>
        <taxon>Actinomycetes</taxon>
        <taxon>Mycobacteriales</taxon>
        <taxon>Corynebacteriaceae</taxon>
        <taxon>Corynebacterium</taxon>
    </lineage>
</organism>
<dbReference type="AlphaFoldDB" id="A0A0M4CP72"/>
<dbReference type="InterPro" id="IPR005587">
    <property type="entry name" value="UPF0304_YfbU"/>
</dbReference>
<evidence type="ECO:0000313" key="3">
    <source>
        <dbReference type="Proteomes" id="UP000068067"/>
    </source>
</evidence>
<dbReference type="OrthoDB" id="4942058at2"/>
<dbReference type="SUPFAM" id="SSF47598">
    <property type="entry name" value="Ribbon-helix-helix"/>
    <property type="match status" value="1"/>
</dbReference>
<dbReference type="KEGG" id="cdx:CDES_14560"/>
<dbReference type="Pfam" id="PF03887">
    <property type="entry name" value="YfbU"/>
    <property type="match status" value="1"/>
</dbReference>
<dbReference type="InterPro" id="IPR023146">
    <property type="entry name" value="YfbU_alpha-helical_sf"/>
</dbReference>
<gene>
    <name evidence="2" type="ORF">CDES_14560</name>
</gene>